<dbReference type="AlphaFoldDB" id="A0A4R3UV68"/>
<name>A0A4R3UV68_ROSSA</name>
<evidence type="ECO:0000256" key="1">
    <source>
        <dbReference type="SAM" id="MobiDB-lite"/>
    </source>
</evidence>
<dbReference type="EMBL" id="SMBU01000016">
    <property type="protein sequence ID" value="TCU94593.1"/>
    <property type="molecule type" value="Genomic_DNA"/>
</dbReference>
<proteinExistence type="predicted"/>
<dbReference type="Proteomes" id="UP000295110">
    <property type="component" value="Unassembled WGS sequence"/>
</dbReference>
<reference evidence="2 3" key="1">
    <citation type="submission" date="2019-03" db="EMBL/GenBank/DDBJ databases">
        <title>Genomic Encyclopedia of Type Strains, Phase IV (KMG-IV): sequencing the most valuable type-strain genomes for metagenomic binning, comparative biology and taxonomic classification.</title>
        <authorList>
            <person name="Goeker M."/>
        </authorList>
    </citation>
    <scope>NUCLEOTIDE SEQUENCE [LARGE SCALE GENOMIC DNA]</scope>
    <source>
        <strain evidence="2 3">DSM 654</strain>
    </source>
</reference>
<feature type="region of interest" description="Disordered" evidence="1">
    <location>
        <begin position="127"/>
        <end position="149"/>
    </location>
</feature>
<keyword evidence="3" id="KW-1185">Reference proteome</keyword>
<comment type="caution">
    <text evidence="2">The sequence shown here is derived from an EMBL/GenBank/DDBJ whole genome shotgun (WGS) entry which is preliminary data.</text>
</comment>
<protein>
    <submittedName>
        <fullName evidence="2">Uncharacterized protein</fullName>
    </submittedName>
</protein>
<accession>A0A4R3UV68</accession>
<sequence length="149" mass="15429">MQHPVTFSMKLLGFWLLIVLAVLVPATASVATSLFCPTVAVAKAKLSGQVAEAKTLSKHAALSGAHARAPITKAAGKKPVATESDAQTQHCCDASPCNHCTSCGSCVSMVTELAMVAADHPLADLVLPDPGGPRAEFLRSGQERPPRTS</sequence>
<organism evidence="2 3">
    <name type="scientific">Roseateles saccharophilus</name>
    <name type="common">Pseudomonas saccharophila</name>
    <dbReference type="NCBI Taxonomy" id="304"/>
    <lineage>
        <taxon>Bacteria</taxon>
        <taxon>Pseudomonadati</taxon>
        <taxon>Pseudomonadota</taxon>
        <taxon>Betaproteobacteria</taxon>
        <taxon>Burkholderiales</taxon>
        <taxon>Sphaerotilaceae</taxon>
        <taxon>Roseateles</taxon>
    </lineage>
</organism>
<evidence type="ECO:0000313" key="2">
    <source>
        <dbReference type="EMBL" id="TCU94593.1"/>
    </source>
</evidence>
<evidence type="ECO:0000313" key="3">
    <source>
        <dbReference type="Proteomes" id="UP000295110"/>
    </source>
</evidence>
<gene>
    <name evidence="2" type="ORF">EV671_101615</name>
</gene>